<accession>A0A1R3L7K6</accession>
<gene>
    <name evidence="2" type="ORF">A4U43_UnF1270</name>
</gene>
<feature type="compositionally biased region" description="Basic and acidic residues" evidence="1">
    <location>
        <begin position="150"/>
        <end position="169"/>
    </location>
</feature>
<organism evidence="2 3">
    <name type="scientific">Asparagus officinalis</name>
    <name type="common">Garden asparagus</name>
    <dbReference type="NCBI Taxonomy" id="4686"/>
    <lineage>
        <taxon>Eukaryota</taxon>
        <taxon>Viridiplantae</taxon>
        <taxon>Streptophyta</taxon>
        <taxon>Embryophyta</taxon>
        <taxon>Tracheophyta</taxon>
        <taxon>Spermatophyta</taxon>
        <taxon>Magnoliopsida</taxon>
        <taxon>Liliopsida</taxon>
        <taxon>Asparagales</taxon>
        <taxon>Asparagaceae</taxon>
        <taxon>Asparagoideae</taxon>
        <taxon>Asparagus</taxon>
    </lineage>
</organism>
<dbReference type="AlphaFoldDB" id="A0A1R3L7K6"/>
<dbReference type="EMBL" id="KV863363">
    <property type="protein sequence ID" value="ONK55593.1"/>
    <property type="molecule type" value="Genomic_DNA"/>
</dbReference>
<proteinExistence type="predicted"/>
<dbReference type="Proteomes" id="UP000243459">
    <property type="component" value="Unassembled WGS sequence"/>
</dbReference>
<protein>
    <submittedName>
        <fullName evidence="2">Uncharacterized protein</fullName>
    </submittedName>
</protein>
<evidence type="ECO:0000313" key="3">
    <source>
        <dbReference type="Proteomes" id="UP000243459"/>
    </source>
</evidence>
<sequence length="169" mass="18526">MIAFHSITPKEFPDIVDMIKIYSDVPSSSGGGGGSSSNNNNIDDDDYDDDDNVLNMCLEVLRLLLEMLEKKKKRKISVESGKQEPPLQLDVNNAPLSFGVIGSFEPRGRCNIRIIKGMARARGAFRGALLAKNQPCFHANKEASLAAAEGEDKQGRAHELENTEHEALN</sequence>
<name>A0A1R3L7K6_ASPOF</name>
<keyword evidence="3" id="KW-1185">Reference proteome</keyword>
<evidence type="ECO:0000256" key="1">
    <source>
        <dbReference type="SAM" id="MobiDB-lite"/>
    </source>
</evidence>
<feature type="region of interest" description="Disordered" evidence="1">
    <location>
        <begin position="27"/>
        <end position="46"/>
    </location>
</feature>
<feature type="region of interest" description="Disordered" evidence="1">
    <location>
        <begin position="145"/>
        <end position="169"/>
    </location>
</feature>
<evidence type="ECO:0000313" key="2">
    <source>
        <dbReference type="EMBL" id="ONK55593.1"/>
    </source>
</evidence>
<reference evidence="3" key="1">
    <citation type="journal article" date="2017" name="Nat. Commun.">
        <title>The asparagus genome sheds light on the origin and evolution of a young Y chromosome.</title>
        <authorList>
            <person name="Harkess A."/>
            <person name="Zhou J."/>
            <person name="Xu C."/>
            <person name="Bowers J.E."/>
            <person name="Van der Hulst R."/>
            <person name="Ayyampalayam S."/>
            <person name="Mercati F."/>
            <person name="Riccardi P."/>
            <person name="McKain M.R."/>
            <person name="Kakrana A."/>
            <person name="Tang H."/>
            <person name="Ray J."/>
            <person name="Groenendijk J."/>
            <person name="Arikit S."/>
            <person name="Mathioni S.M."/>
            <person name="Nakano M."/>
            <person name="Shan H."/>
            <person name="Telgmann-Rauber A."/>
            <person name="Kanno A."/>
            <person name="Yue Z."/>
            <person name="Chen H."/>
            <person name="Li W."/>
            <person name="Chen Y."/>
            <person name="Xu X."/>
            <person name="Zhang Y."/>
            <person name="Luo S."/>
            <person name="Chen H."/>
            <person name="Gao J."/>
            <person name="Mao Z."/>
            <person name="Pires J.C."/>
            <person name="Luo M."/>
            <person name="Kudrna D."/>
            <person name="Wing R.A."/>
            <person name="Meyers B.C."/>
            <person name="Yi K."/>
            <person name="Kong H."/>
            <person name="Lavrijsen P."/>
            <person name="Sunseri F."/>
            <person name="Falavigna A."/>
            <person name="Ye Y."/>
            <person name="Leebens-Mack J.H."/>
            <person name="Chen G."/>
        </authorList>
    </citation>
    <scope>NUCLEOTIDE SEQUENCE [LARGE SCALE GENOMIC DNA]</scope>
    <source>
        <strain evidence="3">cv. DH0086</strain>
    </source>
</reference>
<dbReference type="Gramene" id="ONK55593">
    <property type="protein sequence ID" value="ONK55593"/>
    <property type="gene ID" value="A4U43_UnF1270"/>
</dbReference>